<dbReference type="PANTHER" id="PTHR45726">
    <property type="entry name" value="LEUKOTRIENE A-4 HYDROLASE"/>
    <property type="match status" value="1"/>
</dbReference>
<dbReference type="GO" id="GO:0008237">
    <property type="term" value="F:metallopeptidase activity"/>
    <property type="evidence" value="ECO:0007669"/>
    <property type="project" value="InterPro"/>
</dbReference>
<dbReference type="GO" id="GO:0004177">
    <property type="term" value="F:aminopeptidase activity"/>
    <property type="evidence" value="ECO:0007669"/>
    <property type="project" value="UniProtKB-KW"/>
</dbReference>
<reference evidence="2" key="1">
    <citation type="submission" date="2020-03" db="EMBL/GenBank/DDBJ databases">
        <title>Relaxed selection underlies rapid genomic changes in the transitions from sociality to social parasitism in ants.</title>
        <authorList>
            <person name="Bi X."/>
        </authorList>
    </citation>
    <scope>NUCLEOTIDE SEQUENCE</scope>
    <source>
        <strain evidence="2">BGI-DK2014a</strain>
        <tissue evidence="2">Whole body</tissue>
    </source>
</reference>
<evidence type="ECO:0000313" key="2">
    <source>
        <dbReference type="EMBL" id="KAG5348035.1"/>
    </source>
</evidence>
<dbReference type="EMBL" id="JAANIC010000293">
    <property type="protein sequence ID" value="KAG5348035.1"/>
    <property type="molecule type" value="Genomic_DNA"/>
</dbReference>
<dbReference type="SUPFAM" id="SSF55486">
    <property type="entry name" value="Metalloproteases ('zincins'), catalytic domain"/>
    <property type="match status" value="1"/>
</dbReference>
<keyword evidence="2" id="KW-0031">Aminopeptidase</keyword>
<keyword evidence="2" id="KW-0378">Hydrolase</keyword>
<dbReference type="InterPro" id="IPR014782">
    <property type="entry name" value="Peptidase_M1_dom"/>
</dbReference>
<proteinExistence type="predicted"/>
<dbReference type="Gene3D" id="1.10.390.10">
    <property type="entry name" value="Neutral Protease Domain 2"/>
    <property type="match status" value="1"/>
</dbReference>
<keyword evidence="3" id="KW-1185">Reference proteome</keyword>
<comment type="caution">
    <text evidence="2">The sequence shown here is derived from an EMBL/GenBank/DDBJ whole genome shotgun (WGS) entry which is preliminary data.</text>
</comment>
<evidence type="ECO:0000259" key="1">
    <source>
        <dbReference type="Pfam" id="PF01433"/>
    </source>
</evidence>
<sequence length="300" mass="35581">MYETRKDSPALYWLRSDQTSDGSHPFLITNNKKLKSILNKWFCGPNLRLMSIEDICTLYPEMLDFCLMTKSQGYLLATRWATTKAFNNFTSLLTELKLCNNNLMRKDFLFHLYTSNRVLPVAKLWWLHRMFPLDEQTCENRTVAQKVAQNWAGGLVTCTNFQHLWLSKSFSTFISRRIIHRMYKQNLIPNEMSFLERITAYSLINKINLLDLDSEQKLVPNLRSILPKDITKCVIDELGYILLNYLEYFLGPVNFELYLQSYFSHFRFKSINTNDWLIHLSYYFVDVHKIISFHVSILEF</sequence>
<accession>A0A836GAI2</accession>
<dbReference type="GO" id="GO:0043171">
    <property type="term" value="P:peptide catabolic process"/>
    <property type="evidence" value="ECO:0007669"/>
    <property type="project" value="TreeGrafter"/>
</dbReference>
<dbReference type="GO" id="GO:0004301">
    <property type="term" value="F:epoxide hydrolase activity"/>
    <property type="evidence" value="ECO:0007669"/>
    <property type="project" value="TreeGrafter"/>
</dbReference>
<dbReference type="PANTHER" id="PTHR45726:SF3">
    <property type="entry name" value="LEUKOTRIENE A-4 HYDROLASE"/>
    <property type="match status" value="1"/>
</dbReference>
<evidence type="ECO:0000313" key="3">
    <source>
        <dbReference type="Proteomes" id="UP000669903"/>
    </source>
</evidence>
<feature type="domain" description="Peptidase M1 membrane alanine aminopeptidase" evidence="1">
    <location>
        <begin position="140"/>
        <end position="282"/>
    </location>
</feature>
<dbReference type="Pfam" id="PF01433">
    <property type="entry name" value="Peptidase_M1"/>
    <property type="match status" value="1"/>
</dbReference>
<name>A0A836GAI2_9HYME</name>
<dbReference type="GO" id="GO:0005829">
    <property type="term" value="C:cytosol"/>
    <property type="evidence" value="ECO:0007669"/>
    <property type="project" value="TreeGrafter"/>
</dbReference>
<protein>
    <submittedName>
        <fullName evidence="2">LKHA4 aminopeptidase</fullName>
    </submittedName>
</protein>
<dbReference type="AlphaFoldDB" id="A0A836GAI2"/>
<keyword evidence="2" id="KW-0645">Protease</keyword>
<feature type="non-terminal residue" evidence="2">
    <location>
        <position position="300"/>
    </location>
</feature>
<dbReference type="InterPro" id="IPR027268">
    <property type="entry name" value="Peptidase_M4/M1_CTD_sf"/>
</dbReference>
<gene>
    <name evidence="2" type="primary">Lkha</name>
    <name evidence="2" type="ORF">G6Z76_0008115</name>
</gene>
<dbReference type="GO" id="GO:0008270">
    <property type="term" value="F:zinc ion binding"/>
    <property type="evidence" value="ECO:0007669"/>
    <property type="project" value="InterPro"/>
</dbReference>
<dbReference type="Proteomes" id="UP000669903">
    <property type="component" value="Unassembled WGS sequence"/>
</dbReference>
<dbReference type="InterPro" id="IPR034015">
    <property type="entry name" value="M1_LTA4H"/>
</dbReference>
<organism evidence="2 3">
    <name type="scientific">Acromyrmex charruanus</name>
    <dbReference type="NCBI Taxonomy" id="2715315"/>
    <lineage>
        <taxon>Eukaryota</taxon>
        <taxon>Metazoa</taxon>
        <taxon>Ecdysozoa</taxon>
        <taxon>Arthropoda</taxon>
        <taxon>Hexapoda</taxon>
        <taxon>Insecta</taxon>
        <taxon>Pterygota</taxon>
        <taxon>Neoptera</taxon>
        <taxon>Endopterygota</taxon>
        <taxon>Hymenoptera</taxon>
        <taxon>Apocrita</taxon>
        <taxon>Aculeata</taxon>
        <taxon>Formicoidea</taxon>
        <taxon>Formicidae</taxon>
        <taxon>Myrmicinae</taxon>
        <taxon>Acromyrmex</taxon>
    </lineage>
</organism>
<feature type="non-terminal residue" evidence="2">
    <location>
        <position position="1"/>
    </location>
</feature>